<dbReference type="InterPro" id="IPR036265">
    <property type="entry name" value="HIT-like_sf"/>
</dbReference>
<name>A0A067A207_HYDMR</name>
<proteinExistence type="predicted"/>
<dbReference type="AlphaFoldDB" id="A0A067A207"/>
<comment type="caution">
    <text evidence="1">The sequence shown here is derived from an EMBL/GenBank/DDBJ whole genome shotgun (WGS) entry which is preliminary data.</text>
</comment>
<dbReference type="EMBL" id="JMIU01000001">
    <property type="protein sequence ID" value="KDN96636.1"/>
    <property type="molecule type" value="Genomic_DNA"/>
</dbReference>
<dbReference type="STRING" id="28885.EI16_10315"/>
<dbReference type="RefSeq" id="WP_029913202.1">
    <property type="nucleotide sequence ID" value="NZ_AP020335.1"/>
</dbReference>
<accession>A0A067A207</accession>
<evidence type="ECO:0000313" key="2">
    <source>
        <dbReference type="Proteomes" id="UP000027341"/>
    </source>
</evidence>
<reference evidence="1 2" key="1">
    <citation type="submission" date="2014-04" db="EMBL/GenBank/DDBJ databases">
        <title>Draft genome sequence of Hydrogenovibrio marinus MH-110, a model organism for aerobic H2 metabolism.</title>
        <authorList>
            <person name="Cha H.J."/>
            <person name="Jo B.H."/>
            <person name="Hwang B.H."/>
        </authorList>
    </citation>
    <scope>NUCLEOTIDE SEQUENCE [LARGE SCALE GENOMIC DNA]</scope>
    <source>
        <strain evidence="1 2">MH-110</strain>
    </source>
</reference>
<protein>
    <recommendedName>
        <fullName evidence="3">HIT domain-containing protein</fullName>
    </recommendedName>
</protein>
<gene>
    <name evidence="1" type="ORF">EI16_10315</name>
</gene>
<evidence type="ECO:0000313" key="1">
    <source>
        <dbReference type="EMBL" id="KDN96636.1"/>
    </source>
</evidence>
<dbReference type="SUPFAM" id="SSF54197">
    <property type="entry name" value="HIT-like"/>
    <property type="match status" value="1"/>
</dbReference>
<keyword evidence="2" id="KW-1185">Reference proteome</keyword>
<sequence>MDIIIQDHSPENLEKIYENKFLYQTEIYSLMCEETDIPWLQFIPNRELSDTDYAARVYGEIYRVADHLKRKGLAEHFNVAKIGNKLPYYHIHLVFRKPNDKAWPEPIWCLENLTPNKEMQQKLKTLLADFYS</sequence>
<organism evidence="1 2">
    <name type="scientific">Hydrogenovibrio marinus</name>
    <dbReference type="NCBI Taxonomy" id="28885"/>
    <lineage>
        <taxon>Bacteria</taxon>
        <taxon>Pseudomonadati</taxon>
        <taxon>Pseudomonadota</taxon>
        <taxon>Gammaproteobacteria</taxon>
        <taxon>Thiotrichales</taxon>
        <taxon>Piscirickettsiaceae</taxon>
        <taxon>Hydrogenovibrio</taxon>
    </lineage>
</organism>
<evidence type="ECO:0008006" key="3">
    <source>
        <dbReference type="Google" id="ProtNLM"/>
    </source>
</evidence>
<dbReference type="Proteomes" id="UP000027341">
    <property type="component" value="Unassembled WGS sequence"/>
</dbReference>
<dbReference type="Gene3D" id="3.30.428.10">
    <property type="entry name" value="HIT-like"/>
    <property type="match status" value="1"/>
</dbReference>